<feature type="compositionally biased region" description="Basic and acidic residues" evidence="1">
    <location>
        <begin position="34"/>
        <end position="65"/>
    </location>
</feature>
<comment type="caution">
    <text evidence="2">The sequence shown here is derived from an EMBL/GenBank/DDBJ whole genome shotgun (WGS) entry which is preliminary data.</text>
</comment>
<feature type="non-terminal residue" evidence="2">
    <location>
        <position position="1"/>
    </location>
</feature>
<feature type="region of interest" description="Disordered" evidence="1">
    <location>
        <begin position="1"/>
        <end position="80"/>
    </location>
</feature>
<protein>
    <submittedName>
        <fullName evidence="2">Uncharacterized protein</fullName>
    </submittedName>
</protein>
<accession>A0ABD0JJ77</accession>
<sequence length="101" mass="11388">VDAFSATSVPMSNLRLDRQADPKSNHKHVHRSHQALDHANDHKDYKSEGSRSEHPSIPEVTKEPVEVTANGEVRPEENDIAKQIEEKLRRDGSDDDGVNRK</sequence>
<feature type="non-terminal residue" evidence="2">
    <location>
        <position position="101"/>
    </location>
</feature>
<organism evidence="2 3">
    <name type="scientific">Batillaria attramentaria</name>
    <dbReference type="NCBI Taxonomy" id="370345"/>
    <lineage>
        <taxon>Eukaryota</taxon>
        <taxon>Metazoa</taxon>
        <taxon>Spiralia</taxon>
        <taxon>Lophotrochozoa</taxon>
        <taxon>Mollusca</taxon>
        <taxon>Gastropoda</taxon>
        <taxon>Caenogastropoda</taxon>
        <taxon>Sorbeoconcha</taxon>
        <taxon>Cerithioidea</taxon>
        <taxon>Batillariidae</taxon>
        <taxon>Batillaria</taxon>
    </lineage>
</organism>
<keyword evidence="3" id="KW-1185">Reference proteome</keyword>
<proteinExistence type="predicted"/>
<name>A0ABD0JJ77_9CAEN</name>
<feature type="compositionally biased region" description="Basic and acidic residues" evidence="1">
    <location>
        <begin position="15"/>
        <end position="24"/>
    </location>
</feature>
<gene>
    <name evidence="2" type="ORF">BaRGS_00033791</name>
</gene>
<reference evidence="2 3" key="1">
    <citation type="journal article" date="2023" name="Sci. Data">
        <title>Genome assembly of the Korean intertidal mud-creeper Batillaria attramentaria.</title>
        <authorList>
            <person name="Patra A.K."/>
            <person name="Ho P.T."/>
            <person name="Jun S."/>
            <person name="Lee S.J."/>
            <person name="Kim Y."/>
            <person name="Won Y.J."/>
        </authorList>
    </citation>
    <scope>NUCLEOTIDE SEQUENCE [LARGE SCALE GENOMIC DNA]</scope>
    <source>
        <strain evidence="2">Wonlab-2016</strain>
    </source>
</reference>
<dbReference type="Proteomes" id="UP001519460">
    <property type="component" value="Unassembled WGS sequence"/>
</dbReference>
<dbReference type="AlphaFoldDB" id="A0ABD0JJ77"/>
<evidence type="ECO:0000313" key="2">
    <source>
        <dbReference type="EMBL" id="KAK7474980.1"/>
    </source>
</evidence>
<evidence type="ECO:0000313" key="3">
    <source>
        <dbReference type="Proteomes" id="UP001519460"/>
    </source>
</evidence>
<evidence type="ECO:0000256" key="1">
    <source>
        <dbReference type="SAM" id="MobiDB-lite"/>
    </source>
</evidence>
<feature type="compositionally biased region" description="Polar residues" evidence="1">
    <location>
        <begin position="1"/>
        <end position="11"/>
    </location>
</feature>
<dbReference type="EMBL" id="JACVVK020000419">
    <property type="protein sequence ID" value="KAK7474980.1"/>
    <property type="molecule type" value="Genomic_DNA"/>
</dbReference>